<keyword evidence="3" id="KW-1185">Reference proteome</keyword>
<feature type="signal peptide" evidence="1">
    <location>
        <begin position="1"/>
        <end position="19"/>
    </location>
</feature>
<accession>A0ABS2FSL2</accession>
<evidence type="ECO:0000313" key="2">
    <source>
        <dbReference type="EMBL" id="MBM6850604.1"/>
    </source>
</evidence>
<keyword evidence="1" id="KW-0732">Signal</keyword>
<reference evidence="2 3" key="1">
    <citation type="journal article" date="2021" name="Sci. Rep.">
        <title>The distribution of antibiotic resistance genes in chicken gut microbiota commensals.</title>
        <authorList>
            <person name="Juricova H."/>
            <person name="Matiasovicova J."/>
            <person name="Kubasova T."/>
            <person name="Cejkova D."/>
            <person name="Rychlik I."/>
        </authorList>
    </citation>
    <scope>NUCLEOTIDE SEQUENCE [LARGE SCALE GENOMIC DNA]</scope>
    <source>
        <strain evidence="2 3">An411</strain>
    </source>
</reference>
<evidence type="ECO:0000256" key="1">
    <source>
        <dbReference type="SAM" id="SignalP"/>
    </source>
</evidence>
<name>A0ABS2FSL2_9FIRM</name>
<organism evidence="2 3">
    <name type="scientific">Oscillibacter valericigenes</name>
    <dbReference type="NCBI Taxonomy" id="351091"/>
    <lineage>
        <taxon>Bacteria</taxon>
        <taxon>Bacillati</taxon>
        <taxon>Bacillota</taxon>
        <taxon>Clostridia</taxon>
        <taxon>Eubacteriales</taxon>
        <taxon>Oscillospiraceae</taxon>
        <taxon>Oscillibacter</taxon>
    </lineage>
</organism>
<proteinExistence type="predicted"/>
<sequence>MKKKGKILLMCVVALAAIAAWCFVPRVVAEGEYRVYYVASGQGLTNVTDQVDLDALGSLLRGVERRGYRIGVFPVQTRDSSVEIGVLGDGWHCYLYMDEDTCVVYDDAGKGCCPIIDGGALRDQVWALLPEP</sequence>
<evidence type="ECO:0000313" key="3">
    <source>
        <dbReference type="Proteomes" id="UP000719500"/>
    </source>
</evidence>
<evidence type="ECO:0008006" key="4">
    <source>
        <dbReference type="Google" id="ProtNLM"/>
    </source>
</evidence>
<comment type="caution">
    <text evidence="2">The sequence shown here is derived from an EMBL/GenBank/DDBJ whole genome shotgun (WGS) entry which is preliminary data.</text>
</comment>
<dbReference type="RefSeq" id="WP_204802768.1">
    <property type="nucleotide sequence ID" value="NZ_JACSNX010000003.1"/>
</dbReference>
<dbReference type="EMBL" id="JACSNX010000003">
    <property type="protein sequence ID" value="MBM6850604.1"/>
    <property type="molecule type" value="Genomic_DNA"/>
</dbReference>
<protein>
    <recommendedName>
        <fullName evidence="4">DUF4830 domain-containing protein</fullName>
    </recommendedName>
</protein>
<gene>
    <name evidence="2" type="ORF">H9X91_04015</name>
</gene>
<dbReference type="Proteomes" id="UP000719500">
    <property type="component" value="Unassembled WGS sequence"/>
</dbReference>
<feature type="chain" id="PRO_5047014855" description="DUF4830 domain-containing protein" evidence="1">
    <location>
        <begin position="20"/>
        <end position="132"/>
    </location>
</feature>